<dbReference type="SUPFAM" id="SSF52402">
    <property type="entry name" value="Adenine nucleotide alpha hydrolases-like"/>
    <property type="match status" value="1"/>
</dbReference>
<dbReference type="InterPro" id="IPR006016">
    <property type="entry name" value="UspA"/>
</dbReference>
<dbReference type="Gene3D" id="3.40.50.620">
    <property type="entry name" value="HUPs"/>
    <property type="match status" value="1"/>
</dbReference>
<dbReference type="PANTHER" id="PTHR46268:SF6">
    <property type="entry name" value="UNIVERSAL STRESS PROTEIN UP12"/>
    <property type="match status" value="1"/>
</dbReference>
<accession>A0A8J8PAY7</accession>
<dbReference type="RefSeq" id="WP_142980092.1">
    <property type="nucleotide sequence ID" value="NZ_RKLU01000004.1"/>
</dbReference>
<keyword evidence="4" id="KW-1185">Reference proteome</keyword>
<feature type="domain" description="UspA" evidence="2">
    <location>
        <begin position="3"/>
        <end position="121"/>
    </location>
</feature>
<evidence type="ECO:0000313" key="4">
    <source>
        <dbReference type="Proteomes" id="UP000705823"/>
    </source>
</evidence>
<organism evidence="3 4">
    <name type="scientific">Halonotius terrestris</name>
    <dbReference type="NCBI Taxonomy" id="2487750"/>
    <lineage>
        <taxon>Archaea</taxon>
        <taxon>Methanobacteriati</taxon>
        <taxon>Methanobacteriota</taxon>
        <taxon>Stenosarchaea group</taxon>
        <taxon>Halobacteria</taxon>
        <taxon>Halobacteriales</taxon>
        <taxon>Haloferacaceae</taxon>
        <taxon>Halonotius</taxon>
    </lineage>
</organism>
<proteinExistence type="inferred from homology"/>
<gene>
    <name evidence="3" type="ORF">EGH24_10485</name>
</gene>
<evidence type="ECO:0000256" key="1">
    <source>
        <dbReference type="ARBA" id="ARBA00008791"/>
    </source>
</evidence>
<comment type="caution">
    <text evidence="3">The sequence shown here is derived from an EMBL/GenBank/DDBJ whole genome shotgun (WGS) entry which is preliminary data.</text>
</comment>
<reference evidence="3" key="1">
    <citation type="submission" date="2019-02" db="EMBL/GenBank/DDBJ databases">
        <title>Halonotius sp. a new haloarchaeum isolated from saline soil.</title>
        <authorList>
            <person name="Duran-Viseras A."/>
            <person name="Sanchez-Porro C."/>
            <person name="Ventosa A."/>
        </authorList>
    </citation>
    <scope>NUCLEOTIDE SEQUENCE</scope>
    <source>
        <strain evidence="3">F15B</strain>
    </source>
</reference>
<dbReference type="InterPro" id="IPR014729">
    <property type="entry name" value="Rossmann-like_a/b/a_fold"/>
</dbReference>
<evidence type="ECO:0000313" key="3">
    <source>
        <dbReference type="EMBL" id="TQQ79900.1"/>
    </source>
</evidence>
<protein>
    <submittedName>
        <fullName evidence="3">Universal stress protein</fullName>
    </submittedName>
</protein>
<dbReference type="Pfam" id="PF00582">
    <property type="entry name" value="Usp"/>
    <property type="match status" value="1"/>
</dbReference>
<dbReference type="Proteomes" id="UP000705823">
    <property type="component" value="Unassembled WGS sequence"/>
</dbReference>
<dbReference type="OrthoDB" id="213488at2157"/>
<comment type="similarity">
    <text evidence="1">Belongs to the universal stress protein A family.</text>
</comment>
<dbReference type="CDD" id="cd00293">
    <property type="entry name" value="USP-like"/>
    <property type="match status" value="1"/>
</dbReference>
<dbReference type="PANTHER" id="PTHR46268">
    <property type="entry name" value="STRESS RESPONSE PROTEIN NHAX"/>
    <property type="match status" value="1"/>
</dbReference>
<dbReference type="EMBL" id="RKLU01000004">
    <property type="protein sequence ID" value="TQQ79900.1"/>
    <property type="molecule type" value="Genomic_DNA"/>
</dbReference>
<name>A0A8J8PAY7_9EURY</name>
<evidence type="ECO:0000259" key="2">
    <source>
        <dbReference type="Pfam" id="PF00582"/>
    </source>
</evidence>
<sequence>MDVLVGIGSPDESVAALERTATRAAATGDDVTVAIVGDHADAAREALEADARAVADDAGIDVSIRHVEGDPGSQLVDIAEAEGFEELVIGGGSESPMGKITIGSTAEFVLLNAHTTVTLVR</sequence>
<dbReference type="AlphaFoldDB" id="A0A8J8PAY7"/>